<feature type="region of interest" description="Disordered" evidence="1">
    <location>
        <begin position="288"/>
        <end position="307"/>
    </location>
</feature>
<feature type="compositionally biased region" description="Polar residues" evidence="1">
    <location>
        <begin position="716"/>
        <end position="732"/>
    </location>
</feature>
<proteinExistence type="predicted"/>
<feature type="compositionally biased region" description="Low complexity" evidence="1">
    <location>
        <begin position="456"/>
        <end position="475"/>
    </location>
</feature>
<feature type="compositionally biased region" description="Basic and acidic residues" evidence="1">
    <location>
        <begin position="618"/>
        <end position="630"/>
    </location>
</feature>
<protein>
    <submittedName>
        <fullName evidence="2">Uncharacterized protein</fullName>
    </submittedName>
</protein>
<feature type="region of interest" description="Disordered" evidence="1">
    <location>
        <begin position="564"/>
        <end position="686"/>
    </location>
</feature>
<feature type="compositionally biased region" description="Polar residues" evidence="1">
    <location>
        <begin position="356"/>
        <end position="368"/>
    </location>
</feature>
<feature type="compositionally biased region" description="Polar residues" evidence="1">
    <location>
        <begin position="296"/>
        <end position="307"/>
    </location>
</feature>
<feature type="compositionally biased region" description="Polar residues" evidence="1">
    <location>
        <begin position="145"/>
        <end position="156"/>
    </location>
</feature>
<comment type="caution">
    <text evidence="2">The sequence shown here is derived from an EMBL/GenBank/DDBJ whole genome shotgun (WGS) entry which is preliminary data.</text>
</comment>
<accession>A0A8K0J5Y3</accession>
<reference evidence="2" key="1">
    <citation type="journal article" date="2020" name="bioRxiv">
        <title>Whole genome comparisons of ergot fungi reveals the divergence and evolution of species within the genus Claviceps are the result of varying mechanisms driving genome evolution and host range expansion.</title>
        <authorList>
            <person name="Wyka S.A."/>
            <person name="Mondo S.J."/>
            <person name="Liu M."/>
            <person name="Dettman J."/>
            <person name="Nalam V."/>
            <person name="Broders K.D."/>
        </authorList>
    </citation>
    <scope>NUCLEOTIDE SEQUENCE</scope>
    <source>
        <strain evidence="2">CCC 489</strain>
    </source>
</reference>
<evidence type="ECO:0000313" key="3">
    <source>
        <dbReference type="Proteomes" id="UP000811619"/>
    </source>
</evidence>
<feature type="compositionally biased region" description="Polar residues" evidence="1">
    <location>
        <begin position="116"/>
        <end position="134"/>
    </location>
</feature>
<feature type="region of interest" description="Disordered" evidence="1">
    <location>
        <begin position="141"/>
        <end position="241"/>
    </location>
</feature>
<feature type="compositionally biased region" description="Polar residues" evidence="1">
    <location>
        <begin position="590"/>
        <end position="601"/>
    </location>
</feature>
<organism evidence="2 3">
    <name type="scientific">Claviceps africana</name>
    <dbReference type="NCBI Taxonomy" id="83212"/>
    <lineage>
        <taxon>Eukaryota</taxon>
        <taxon>Fungi</taxon>
        <taxon>Dikarya</taxon>
        <taxon>Ascomycota</taxon>
        <taxon>Pezizomycotina</taxon>
        <taxon>Sordariomycetes</taxon>
        <taxon>Hypocreomycetidae</taxon>
        <taxon>Hypocreales</taxon>
        <taxon>Clavicipitaceae</taxon>
        <taxon>Claviceps</taxon>
    </lineage>
</organism>
<dbReference type="OrthoDB" id="5244050at2759"/>
<keyword evidence="3" id="KW-1185">Reference proteome</keyword>
<feature type="region of interest" description="Disordered" evidence="1">
    <location>
        <begin position="1"/>
        <end position="27"/>
    </location>
</feature>
<feature type="region of interest" description="Disordered" evidence="1">
    <location>
        <begin position="71"/>
        <end position="109"/>
    </location>
</feature>
<feature type="region of interest" description="Disordered" evidence="1">
    <location>
        <begin position="406"/>
        <end position="479"/>
    </location>
</feature>
<dbReference type="EMBL" id="SRPY01000334">
    <property type="protein sequence ID" value="KAG5925807.1"/>
    <property type="molecule type" value="Genomic_DNA"/>
</dbReference>
<feature type="compositionally biased region" description="Low complexity" evidence="1">
    <location>
        <begin position="221"/>
        <end position="233"/>
    </location>
</feature>
<name>A0A8K0J5Y3_9HYPO</name>
<dbReference type="AlphaFoldDB" id="A0A8K0J5Y3"/>
<evidence type="ECO:0000256" key="1">
    <source>
        <dbReference type="SAM" id="MobiDB-lite"/>
    </source>
</evidence>
<feature type="compositionally biased region" description="Polar residues" evidence="1">
    <location>
        <begin position="205"/>
        <end position="215"/>
    </location>
</feature>
<feature type="region of interest" description="Disordered" evidence="1">
    <location>
        <begin position="326"/>
        <end position="375"/>
    </location>
</feature>
<evidence type="ECO:0000313" key="2">
    <source>
        <dbReference type="EMBL" id="KAG5925807.1"/>
    </source>
</evidence>
<gene>
    <name evidence="2" type="ORF">E4U42_003918</name>
</gene>
<feature type="compositionally biased region" description="Acidic residues" evidence="1">
    <location>
        <begin position="738"/>
        <end position="750"/>
    </location>
</feature>
<feature type="region of interest" description="Disordered" evidence="1">
    <location>
        <begin position="712"/>
        <end position="838"/>
    </location>
</feature>
<feature type="compositionally biased region" description="Polar residues" evidence="1">
    <location>
        <begin position="573"/>
        <end position="582"/>
    </location>
</feature>
<sequence length="838" mass="90651">MPRFSFTIGGRKKQSVQPPPPPQLYAPMSKAHKILGSTPLAHDTPVVWHDLSSSTTINKYGASAVTTNAAAGHPDLGLQADEYDDDDDDMSREKPYASPQSLRLDAMIRPNSVGTATIASTEQSRKSPSSSPTLRSWYRKAKSPLSPSHQTTSPSTIAKPFTPPHTPQGLAPLHEGAERTASTDSRHPSRPPRLQATSQEDDATVSIQDDSSTTLEMDRMLTSPSTSSSSFKLFPPPSRQFREPRKGMIKSHVPVPGHGPPGPSNGGMPRPNCRNVSPQLLPSLHNHDEERRTRQVARQSSTPNLHATNLDGRLALRRNAAPSISQIPETPRTTLGFFPERPASSPGGRPARSICSRFTKTSRNTQRSMRGKDLLENSVLMLSSDSEGEDDDQNLDYQGLYEARYSTSQGNRTSSSSSDMYVATLPNSANRRRTDSGSVASRSVSLCGDQAPTVASSGSSVISDRSTSSSAMSSQDDSEFDIREARAIALIPARRLSDLDMEARMKGTSVPFRAPPMDQPTPPVSPTSIDFYVRSAHSSIDGGLASPTRFFVVTQQEEMLISALRHKQHTKRQTSMSLISEGNEQEKDTAQTSKGRTSTKSPPMDRPLRFADTSSDSLSERDAAAAEVRHSNGFPERQGPQPGTPSTIEFGFPTPPSFRQSSCLRPTRAADGRKPTVAPIRTSGLGDGVAVVPYTPSGPPPIVCLPALPQADQRELTSGSPSRRTASTQGSQDVSILYDDDDDDEPSPDLDDIRDWEAATSPVYVTSSWRQEQDRPRWGGGGQPVSPSGADSLLHPNSCSRWSNGKGAPSDATSGHDIPRPDSPISPEYSPMTRSHKR</sequence>
<dbReference type="Proteomes" id="UP000811619">
    <property type="component" value="Unassembled WGS sequence"/>
</dbReference>
<feature type="compositionally biased region" description="Acidic residues" evidence="1">
    <location>
        <begin position="81"/>
        <end position="90"/>
    </location>
</feature>
<feature type="region of interest" description="Disordered" evidence="1">
    <location>
        <begin position="116"/>
        <end position="135"/>
    </location>
</feature>